<proteinExistence type="predicted"/>
<keyword evidence="4" id="KW-1185">Reference proteome</keyword>
<evidence type="ECO:0000313" key="3">
    <source>
        <dbReference type="EMBL" id="EHK39409.1"/>
    </source>
</evidence>
<comment type="caution">
    <text evidence="3">The sequence shown here is derived from an EMBL/GenBank/DDBJ whole genome shotgun (WGS) entry which is preliminary data.</text>
</comment>
<feature type="domain" description="CPAF-like PDZ" evidence="2">
    <location>
        <begin position="105"/>
        <end position="223"/>
    </location>
</feature>
<gene>
    <name evidence="3" type="ORF">TRIATDRAFT_209248</name>
</gene>
<organism evidence="3 4">
    <name type="scientific">Hypocrea atroviridis (strain ATCC 20476 / IMI 206040)</name>
    <name type="common">Trichoderma atroviride</name>
    <dbReference type="NCBI Taxonomy" id="452589"/>
    <lineage>
        <taxon>Eukaryota</taxon>
        <taxon>Fungi</taxon>
        <taxon>Dikarya</taxon>
        <taxon>Ascomycota</taxon>
        <taxon>Pezizomycotina</taxon>
        <taxon>Sordariomycetes</taxon>
        <taxon>Hypocreomycetidae</taxon>
        <taxon>Hypocreales</taxon>
        <taxon>Hypocreaceae</taxon>
        <taxon>Trichoderma</taxon>
    </lineage>
</organism>
<reference evidence="3 4" key="1">
    <citation type="journal article" date="2011" name="Genome Biol.">
        <title>Comparative genome sequence analysis underscores mycoparasitism as the ancestral life style of Trichoderma.</title>
        <authorList>
            <person name="Kubicek C.P."/>
            <person name="Herrera-Estrella A."/>
            <person name="Seidl-Seiboth V."/>
            <person name="Martinez D.A."/>
            <person name="Druzhinina I.S."/>
            <person name="Thon M."/>
            <person name="Zeilinger S."/>
            <person name="Casas-Flores S."/>
            <person name="Horwitz B.A."/>
            <person name="Mukherjee P.K."/>
            <person name="Mukherjee M."/>
            <person name="Kredics L."/>
            <person name="Alcaraz L.D."/>
            <person name="Aerts A."/>
            <person name="Antal Z."/>
            <person name="Atanasova L."/>
            <person name="Cervantes-Badillo M.G."/>
            <person name="Challacombe J."/>
            <person name="Chertkov O."/>
            <person name="McCluskey K."/>
            <person name="Coulpier F."/>
            <person name="Deshpande N."/>
            <person name="von Doehren H."/>
            <person name="Ebbole D.J."/>
            <person name="Esquivel-Naranjo E.U."/>
            <person name="Fekete E."/>
            <person name="Flipphi M."/>
            <person name="Glaser F."/>
            <person name="Gomez-Rodriguez E.Y."/>
            <person name="Gruber S."/>
            <person name="Han C."/>
            <person name="Henrissat B."/>
            <person name="Hermosa R."/>
            <person name="Hernandez-Onate M."/>
            <person name="Karaffa L."/>
            <person name="Kosti I."/>
            <person name="Le Crom S."/>
            <person name="Lindquist E."/>
            <person name="Lucas S."/>
            <person name="Luebeck M."/>
            <person name="Luebeck P.S."/>
            <person name="Margeot A."/>
            <person name="Metz B."/>
            <person name="Misra M."/>
            <person name="Nevalainen H."/>
            <person name="Omann M."/>
            <person name="Packer N."/>
            <person name="Perrone G."/>
            <person name="Uresti-Rivera E.E."/>
            <person name="Salamov A."/>
            <person name="Schmoll M."/>
            <person name="Seiboth B."/>
            <person name="Shapiro H."/>
            <person name="Sukno S."/>
            <person name="Tamayo-Ramos J.A."/>
            <person name="Tisch D."/>
            <person name="Wiest A."/>
            <person name="Wilkinson H.H."/>
            <person name="Zhang M."/>
            <person name="Coutinho P.M."/>
            <person name="Kenerley C.M."/>
            <person name="Monte E."/>
            <person name="Baker S.E."/>
            <person name="Grigoriev I.V."/>
        </authorList>
    </citation>
    <scope>NUCLEOTIDE SEQUENCE [LARGE SCALE GENOMIC DNA]</scope>
    <source>
        <strain evidence="4">ATCC 20476 / IMI 206040</strain>
    </source>
</reference>
<dbReference type="PANTHER" id="PTHR37049:SF4">
    <property type="entry name" value="RHODANESE DOMAIN-CONTAINING PROTEIN"/>
    <property type="match status" value="1"/>
</dbReference>
<dbReference type="Pfam" id="PF23658">
    <property type="entry name" value="PDZ_CPAF_rel"/>
    <property type="match status" value="1"/>
</dbReference>
<dbReference type="SUPFAM" id="SSF52096">
    <property type="entry name" value="ClpP/crotonase"/>
    <property type="match status" value="1"/>
</dbReference>
<dbReference type="HOGENOM" id="CLU_014251_1_1_1"/>
<dbReference type="InterPro" id="IPR029045">
    <property type="entry name" value="ClpP/crotonase-like_dom_sf"/>
</dbReference>
<dbReference type="Gene3D" id="3.90.226.10">
    <property type="entry name" value="2-enoyl-CoA Hydratase, Chain A, domain 1"/>
    <property type="match status" value="1"/>
</dbReference>
<evidence type="ECO:0000256" key="1">
    <source>
        <dbReference type="SAM" id="MobiDB-lite"/>
    </source>
</evidence>
<feature type="region of interest" description="Disordered" evidence="1">
    <location>
        <begin position="648"/>
        <end position="673"/>
    </location>
</feature>
<feature type="compositionally biased region" description="Low complexity" evidence="1">
    <location>
        <begin position="653"/>
        <end position="666"/>
    </location>
</feature>
<dbReference type="PANTHER" id="PTHR37049">
    <property type="entry name" value="PEPTIDASE S41 FAMILY PROTEIN"/>
    <property type="match status" value="1"/>
</dbReference>
<feature type="region of interest" description="Disordered" evidence="1">
    <location>
        <begin position="243"/>
        <end position="277"/>
    </location>
</feature>
<dbReference type="STRING" id="452589.G9PC27"/>
<evidence type="ECO:0000259" key="2">
    <source>
        <dbReference type="Pfam" id="PF23658"/>
    </source>
</evidence>
<sequence length="692" mass="73841">SQLALACLESIPFKSDLAVSFVDEYSKYVQWQSTIEILRNPPIGAISATVDLVGGMSTIRQRAASNLYKSQYAFDQDLFSLISSANDGHLALLPCSFTMNFINVEASLASLSPDGATLPKLYTLDDGILLANGNKDVSPVTLINGVGAEAFVEQLSNSAGFQDPDARYNSLTTNVPHGLLGGDSTNFGTFAEYVSFPGVHEFNMTFANGTQASFPLTGRVRSSVGNFTFTTGEELFEAVCTPTTTDSSSKKFKRNGSMAELPKREADAKPLAAPSGFPKPVVQDPNNLMVGYFPEETSLKDVAVMTVGSFGTGEISNEEIITFAVKAQDFVEKSVAAGKSKIIIDVTGNPGGTVVSGFALVSIFFPNMTLFSATRIRSVPETQYHFEVASRVTDPELKAQYESAGFLISSILQPDQATGFASQGDFLGPFDTLGVPSTAISAEENFKLNNATSTPINIFGTGGVLNGTEPPYKPEDIIILTDGQCSSTCTVFINHMIPYGVRVVANGGRPQVGPMQAIGGVKGAQVLELDNISQFTEFTNQVVQNATDAKKPIFTSKELDAFKDHIPLTLDQLPLRIASGSVNYRNAFSPFNDEVPTQFVYQPANCRIFYTPETLLKPDANWANVANAIWGKGECAFSIAPPPPLLSVNDKPSSTSSSKPASTTAAGKKKTLSSAHKAVGILLAMAEGLKPQ</sequence>
<dbReference type="OrthoDB" id="27214at2759"/>
<evidence type="ECO:0000313" key="4">
    <source>
        <dbReference type="Proteomes" id="UP000005426"/>
    </source>
</evidence>
<name>G9PC27_HYPAI</name>
<dbReference type="Proteomes" id="UP000005426">
    <property type="component" value="Unassembled WGS sequence"/>
</dbReference>
<accession>G9PC27</accession>
<dbReference type="InterPro" id="IPR056186">
    <property type="entry name" value="PDZ_CPAF-rel"/>
</dbReference>
<feature type="non-terminal residue" evidence="3">
    <location>
        <position position="1"/>
    </location>
</feature>
<dbReference type="InterPro" id="IPR052766">
    <property type="entry name" value="S41A_metabolite_peptidase"/>
</dbReference>
<dbReference type="EMBL" id="ABDG02000029">
    <property type="protein sequence ID" value="EHK39409.1"/>
    <property type="molecule type" value="Genomic_DNA"/>
</dbReference>
<dbReference type="AlphaFoldDB" id="G9PC27"/>
<dbReference type="OMA" id="CLQSMPF"/>
<dbReference type="eggNOG" id="ENOG502S18W">
    <property type="taxonomic scope" value="Eukaryota"/>
</dbReference>
<protein>
    <recommendedName>
        <fullName evidence="2">CPAF-like PDZ domain-containing protein</fullName>
    </recommendedName>
</protein>